<feature type="region of interest" description="Disordered" evidence="1">
    <location>
        <begin position="474"/>
        <end position="505"/>
    </location>
</feature>
<evidence type="ECO:0000313" key="5">
    <source>
        <dbReference type="Proteomes" id="UP000242474"/>
    </source>
</evidence>
<dbReference type="SUPFAM" id="SSF64268">
    <property type="entry name" value="PX domain"/>
    <property type="match status" value="1"/>
</dbReference>
<evidence type="ECO:0000313" key="4">
    <source>
        <dbReference type="EMBL" id="PIA15812.1"/>
    </source>
</evidence>
<feature type="compositionally biased region" description="Polar residues" evidence="1">
    <location>
        <begin position="16"/>
        <end position="27"/>
    </location>
</feature>
<dbReference type="PANTHER" id="PTHR47433:SF1">
    <property type="entry name" value="VACUOLAR PROTEIN SORTING-ASSOCIATED PROTEIN 17"/>
    <property type="match status" value="1"/>
</dbReference>
<evidence type="ECO:0008006" key="6">
    <source>
        <dbReference type="Google" id="ProtNLM"/>
    </source>
</evidence>
<feature type="region of interest" description="Disordered" evidence="1">
    <location>
        <begin position="1"/>
        <end position="95"/>
    </location>
</feature>
<dbReference type="InterPro" id="IPR036871">
    <property type="entry name" value="PX_dom_sf"/>
</dbReference>
<reference evidence="4 5" key="1">
    <citation type="journal article" date="2015" name="Genome Biol. Evol.">
        <title>Phylogenomic analyses indicate that early fungi evolved digesting cell walls of algal ancestors of land plants.</title>
        <authorList>
            <person name="Chang Y."/>
            <person name="Wang S."/>
            <person name="Sekimoto S."/>
            <person name="Aerts A.L."/>
            <person name="Choi C."/>
            <person name="Clum A."/>
            <person name="LaButti K.M."/>
            <person name="Lindquist E.A."/>
            <person name="Yee Ngan C."/>
            <person name="Ohm R.A."/>
            <person name="Salamov A.A."/>
            <person name="Grigoriev I.V."/>
            <person name="Spatafora J.W."/>
            <person name="Berbee M.L."/>
        </authorList>
    </citation>
    <scope>NUCLEOTIDE SEQUENCE [LARGE SCALE GENOMIC DNA]</scope>
    <source>
        <strain evidence="4 5">NRRL 1564</strain>
    </source>
</reference>
<dbReference type="InterPro" id="IPR027267">
    <property type="entry name" value="AH/BAR_dom_sf"/>
</dbReference>
<feature type="domain" description="Sorting nexin/Vps5-like C-terminal" evidence="3">
    <location>
        <begin position="287"/>
        <end position="463"/>
    </location>
</feature>
<dbReference type="Pfam" id="PF09325">
    <property type="entry name" value="Vps5"/>
    <property type="match status" value="1"/>
</dbReference>
<dbReference type="GO" id="GO:0032266">
    <property type="term" value="F:phosphatidylinositol-3-phosphate binding"/>
    <property type="evidence" value="ECO:0007669"/>
    <property type="project" value="TreeGrafter"/>
</dbReference>
<dbReference type="InterPro" id="IPR053055">
    <property type="entry name" value="VPS17"/>
</dbReference>
<sequence length="505" mass="55895">MNSDDEIDPHRANEHYGNNENDTQQALYGSINPFAEDDTQDLEPWCAGVSQDVANEPREEERGDSDRHASDTLPYTPKGDIVGHQAPSEPVLQTPPSLLRFTVGQVVDRSNHTPSFTFDVTTNFPSYKARKYTGVERNQIELERLEAHLRSTYPECLVPTLGPGTATSKYVPEYHNDRLVIMLLQQWINRVTAHPILCQDYELRQFVEAPFAFNPALATPPGGSAGAVSVAPLQGSSGFFSWGRPKQRVTHSANPTPFEQQLEHTSANMAVFQQNIAEARRWHGRLARTRARLAVDLKDVGTKLVSVGVIEHSPHLARSFKRLGKCFLHTGACAHTQSNLEGSRPIAVEDIYMLACDHVHKSLSCRQLIFTEHQVAERQLERKRQAVAVLRASTNISSEQTQDTLADFNVAKADADCKRQRAERVDKVLAADLGAFEANREGDFRAMFGALARDQLQIERQVLGEIKAALESARHTGPVPNSINTSASASTISSAYPTVTTQSPT</sequence>
<dbReference type="GO" id="GO:0005768">
    <property type="term" value="C:endosome"/>
    <property type="evidence" value="ECO:0007669"/>
    <property type="project" value="TreeGrafter"/>
</dbReference>
<organism evidence="4 5">
    <name type="scientific">Coemansia reversa (strain ATCC 12441 / NRRL 1564)</name>
    <dbReference type="NCBI Taxonomy" id="763665"/>
    <lineage>
        <taxon>Eukaryota</taxon>
        <taxon>Fungi</taxon>
        <taxon>Fungi incertae sedis</taxon>
        <taxon>Zoopagomycota</taxon>
        <taxon>Kickxellomycotina</taxon>
        <taxon>Kickxellomycetes</taxon>
        <taxon>Kickxellales</taxon>
        <taxon>Kickxellaceae</taxon>
        <taxon>Coemansia</taxon>
    </lineage>
</organism>
<dbReference type="Pfam" id="PF00787">
    <property type="entry name" value="PX"/>
    <property type="match status" value="1"/>
</dbReference>
<dbReference type="GO" id="GO:0005829">
    <property type="term" value="C:cytosol"/>
    <property type="evidence" value="ECO:0007669"/>
    <property type="project" value="GOC"/>
</dbReference>
<accession>A0A2G5BA07</accession>
<dbReference type="PANTHER" id="PTHR47433">
    <property type="entry name" value="VACUOLAR PROTEIN SORTING-ASSOCIATED PROTEIN 17"/>
    <property type="match status" value="1"/>
</dbReference>
<proteinExistence type="predicted"/>
<dbReference type="GO" id="GO:0042147">
    <property type="term" value="P:retrograde transport, endosome to Golgi"/>
    <property type="evidence" value="ECO:0007669"/>
    <property type="project" value="TreeGrafter"/>
</dbReference>
<dbReference type="InterPro" id="IPR015404">
    <property type="entry name" value="Vps5_C"/>
</dbReference>
<feature type="compositionally biased region" description="Polar residues" evidence="1">
    <location>
        <begin position="495"/>
        <end position="505"/>
    </location>
</feature>
<dbReference type="Proteomes" id="UP000242474">
    <property type="component" value="Unassembled WGS sequence"/>
</dbReference>
<feature type="domain" description="PX" evidence="2">
    <location>
        <begin position="132"/>
        <end position="208"/>
    </location>
</feature>
<dbReference type="Gene3D" id="1.20.1270.60">
    <property type="entry name" value="Arfaptin homology (AH) domain/BAR domain"/>
    <property type="match status" value="1"/>
</dbReference>
<feature type="compositionally biased region" description="Low complexity" evidence="1">
    <location>
        <begin position="481"/>
        <end position="494"/>
    </location>
</feature>
<gene>
    <name evidence="4" type="ORF">COEREDRAFT_81747</name>
</gene>
<evidence type="ECO:0000259" key="2">
    <source>
        <dbReference type="Pfam" id="PF00787"/>
    </source>
</evidence>
<dbReference type="InterPro" id="IPR001683">
    <property type="entry name" value="PX_dom"/>
</dbReference>
<dbReference type="STRING" id="763665.A0A2G5BA07"/>
<dbReference type="OrthoDB" id="9976382at2759"/>
<dbReference type="Gene3D" id="3.30.1520.10">
    <property type="entry name" value="Phox-like domain"/>
    <property type="match status" value="1"/>
</dbReference>
<protein>
    <recommendedName>
        <fullName evidence="6">PX domain-containing protein</fullName>
    </recommendedName>
</protein>
<name>A0A2G5BA07_COERN</name>
<evidence type="ECO:0000259" key="3">
    <source>
        <dbReference type="Pfam" id="PF09325"/>
    </source>
</evidence>
<dbReference type="EMBL" id="KZ303504">
    <property type="protein sequence ID" value="PIA15812.1"/>
    <property type="molecule type" value="Genomic_DNA"/>
</dbReference>
<keyword evidence="5" id="KW-1185">Reference proteome</keyword>
<dbReference type="AlphaFoldDB" id="A0A2G5BA07"/>
<evidence type="ECO:0000256" key="1">
    <source>
        <dbReference type="SAM" id="MobiDB-lite"/>
    </source>
</evidence>
<feature type="compositionally biased region" description="Basic and acidic residues" evidence="1">
    <location>
        <begin position="55"/>
        <end position="70"/>
    </location>
</feature>
<dbReference type="GO" id="GO:0030905">
    <property type="term" value="C:retromer, tubulation complex"/>
    <property type="evidence" value="ECO:0007669"/>
    <property type="project" value="TreeGrafter"/>
</dbReference>
<dbReference type="GO" id="GO:0006886">
    <property type="term" value="P:intracellular protein transport"/>
    <property type="evidence" value="ECO:0007669"/>
    <property type="project" value="TreeGrafter"/>
</dbReference>